<sequence>MQITAAQALAWRLNRQFLSPRTSAGPETVVDRVCGVQAQVASAAATTIAKRQTTKNPGKAKLVKTWAMRGTLHLCTAQKVGSYLSLIAEARTWTKPSWQKAFGATPQEIDQLTEATRQILEGRALTRAELVEELLQDRQFQKIEAELRSGWGTLLKPLAWRGALCHGTGPDGRTTFTTPSTLIPGWAGIPDPEEAAPIVISDYLGAYGPSTPEKFDAWLTRGTSKKGTLKKWFAALEKELTEVEVDGQKAFVLNQHADQLRATQPSQDVHLLGPFDTYVLGAGTKDTWMLPAEHRSKVSRAAGWIAPVILHGGRIVGTWERQGDRVVPDFFPGQKTVISAEQIKQVIEDD</sequence>
<name>A0A9X1NMD9_9ACTN</name>
<proteinExistence type="predicted"/>
<gene>
    <name evidence="1" type="ORF">LR394_38530</name>
</gene>
<organism evidence="1 2">
    <name type="scientific">Kineosporia babensis</name>
    <dbReference type="NCBI Taxonomy" id="499548"/>
    <lineage>
        <taxon>Bacteria</taxon>
        <taxon>Bacillati</taxon>
        <taxon>Actinomycetota</taxon>
        <taxon>Actinomycetes</taxon>
        <taxon>Kineosporiales</taxon>
        <taxon>Kineosporiaceae</taxon>
        <taxon>Kineosporia</taxon>
    </lineage>
</organism>
<dbReference type="PANTHER" id="PTHR38479:SF2">
    <property type="entry name" value="WINGED HELIX DNA-BINDING DOMAIN-CONTAINING PROTEIN"/>
    <property type="match status" value="1"/>
</dbReference>
<keyword evidence="2" id="KW-1185">Reference proteome</keyword>
<keyword evidence="1" id="KW-0238">DNA-binding</keyword>
<dbReference type="PANTHER" id="PTHR38479">
    <property type="entry name" value="LMO0824 PROTEIN"/>
    <property type="match status" value="1"/>
</dbReference>
<reference evidence="1" key="1">
    <citation type="submission" date="2021-11" db="EMBL/GenBank/DDBJ databases">
        <title>Streptomyces corallinus and Kineosporia corallina sp. nov., two new coral-derived marine actinobacteria.</title>
        <authorList>
            <person name="Buangrab K."/>
            <person name="Sutthacheep M."/>
            <person name="Yeemin T."/>
            <person name="Harunari E."/>
            <person name="Igarashi Y."/>
            <person name="Sripreechasak P."/>
            <person name="Kanchanasin P."/>
            <person name="Tanasupawat S."/>
            <person name="Phongsopitanun W."/>
        </authorList>
    </citation>
    <scope>NUCLEOTIDE SEQUENCE</scope>
    <source>
        <strain evidence="1">JCM 31032</strain>
    </source>
</reference>
<dbReference type="EMBL" id="JAJOMB010000034">
    <property type="protein sequence ID" value="MCD5316808.1"/>
    <property type="molecule type" value="Genomic_DNA"/>
</dbReference>
<dbReference type="GO" id="GO:0003677">
    <property type="term" value="F:DNA binding"/>
    <property type="evidence" value="ECO:0007669"/>
    <property type="project" value="UniProtKB-KW"/>
</dbReference>
<protein>
    <submittedName>
        <fullName evidence="1">Winged helix DNA-binding domain-containing protein</fullName>
    </submittedName>
</protein>
<dbReference type="InterPro" id="IPR009351">
    <property type="entry name" value="AlkZ-like"/>
</dbReference>
<dbReference type="AlphaFoldDB" id="A0A9X1NMD9"/>
<evidence type="ECO:0000313" key="2">
    <source>
        <dbReference type="Proteomes" id="UP001138997"/>
    </source>
</evidence>
<dbReference type="Pfam" id="PF06224">
    <property type="entry name" value="AlkZ-like"/>
    <property type="match status" value="1"/>
</dbReference>
<dbReference type="Proteomes" id="UP001138997">
    <property type="component" value="Unassembled WGS sequence"/>
</dbReference>
<evidence type="ECO:0000313" key="1">
    <source>
        <dbReference type="EMBL" id="MCD5316808.1"/>
    </source>
</evidence>
<dbReference type="RefSeq" id="WP_231449658.1">
    <property type="nucleotide sequence ID" value="NZ_JAJOMB010000034.1"/>
</dbReference>
<comment type="caution">
    <text evidence="1">The sequence shown here is derived from an EMBL/GenBank/DDBJ whole genome shotgun (WGS) entry which is preliminary data.</text>
</comment>
<accession>A0A9X1NMD9</accession>